<name>A0AA88CN20_FICCA</name>
<dbReference type="Gramene" id="FCD_00022762-RA">
    <property type="protein sequence ID" value="FCD_00022762-RA:cds"/>
    <property type="gene ID" value="FCD_00022762"/>
</dbReference>
<dbReference type="EMBL" id="BTGU01004240">
    <property type="protein sequence ID" value="GMN24070.1"/>
    <property type="molecule type" value="Genomic_DNA"/>
</dbReference>
<reference evidence="1" key="1">
    <citation type="submission" date="2023-07" db="EMBL/GenBank/DDBJ databases">
        <title>draft genome sequence of fig (Ficus carica).</title>
        <authorList>
            <person name="Takahashi T."/>
            <person name="Nishimura K."/>
        </authorList>
    </citation>
    <scope>NUCLEOTIDE SEQUENCE</scope>
</reference>
<keyword evidence="2" id="KW-1185">Reference proteome</keyword>
<evidence type="ECO:0000313" key="2">
    <source>
        <dbReference type="Proteomes" id="UP001187192"/>
    </source>
</evidence>
<dbReference type="AlphaFoldDB" id="A0AA88CN20"/>
<proteinExistence type="predicted"/>
<comment type="caution">
    <text evidence="1">The sequence shown here is derived from an EMBL/GenBank/DDBJ whole genome shotgun (WGS) entry which is preliminary data.</text>
</comment>
<organism evidence="1 2">
    <name type="scientific">Ficus carica</name>
    <name type="common">Common fig</name>
    <dbReference type="NCBI Taxonomy" id="3494"/>
    <lineage>
        <taxon>Eukaryota</taxon>
        <taxon>Viridiplantae</taxon>
        <taxon>Streptophyta</taxon>
        <taxon>Embryophyta</taxon>
        <taxon>Tracheophyta</taxon>
        <taxon>Spermatophyta</taxon>
        <taxon>Magnoliopsida</taxon>
        <taxon>eudicotyledons</taxon>
        <taxon>Gunneridae</taxon>
        <taxon>Pentapetalae</taxon>
        <taxon>rosids</taxon>
        <taxon>fabids</taxon>
        <taxon>Rosales</taxon>
        <taxon>Moraceae</taxon>
        <taxon>Ficeae</taxon>
        <taxon>Ficus</taxon>
    </lineage>
</organism>
<accession>A0AA88CN20</accession>
<protein>
    <submittedName>
        <fullName evidence="1">Uncharacterized protein</fullName>
    </submittedName>
</protein>
<gene>
    <name evidence="1" type="ORF">TIFTF001_045830</name>
</gene>
<evidence type="ECO:0000313" key="1">
    <source>
        <dbReference type="EMBL" id="GMN24070.1"/>
    </source>
</evidence>
<sequence>MYFMIIPYVIFVCGRFSAKPCRKRGDGRCTNYAVDQYSGNDTGGSGNHGGGDGHHGHGHGGGCGGGGGGGGCGGCGGSNT</sequence>
<dbReference type="Proteomes" id="UP001187192">
    <property type="component" value="Unassembled WGS sequence"/>
</dbReference>